<comment type="caution">
    <text evidence="3">The sequence shown here is derived from an EMBL/GenBank/DDBJ whole genome shotgun (WGS) entry which is preliminary data.</text>
</comment>
<dbReference type="GO" id="GO:0000166">
    <property type="term" value="F:nucleotide binding"/>
    <property type="evidence" value="ECO:0007669"/>
    <property type="project" value="InterPro"/>
</dbReference>
<evidence type="ECO:0000313" key="3">
    <source>
        <dbReference type="EMBL" id="KKM83284.1"/>
    </source>
</evidence>
<name>A0A0F9KMH4_9ZZZZ</name>
<sequence length="346" mass="38193">MNKQFDVILVGLGPMGRIILNLIFKRKNLNLKGVVDIDPQLAGENLREFVNVEDTVDMVIEPDLESILEREKIDIVIIATSSSLERVSPTIKSAVKFGCNVISLCEELSYPFLNYPHISEELDALAKKNKVTIVGTGINPGYLMDLLPIVITAPCQRVRSIKVTRMMNSTKRRESFQRKIGTGLTPEEFHQKISKKEITGHVGLTQSIQLISAALGFEYEKIVELPPKEIITKREFTTSYGELVSEGSVCGLQSIAHALNGGLEIISLDFVAYAGDHDEYDSILIDGIPKIHQKIIGGVHGDLGTSAMVLNLIPKVIEAKSGLLTMKDLPVPCNTENIWKNEFGVI</sequence>
<dbReference type="AlphaFoldDB" id="A0A0F9KMH4"/>
<dbReference type="Pfam" id="PF01408">
    <property type="entry name" value="GFO_IDH_MocA"/>
    <property type="match status" value="1"/>
</dbReference>
<dbReference type="EMBL" id="LAZR01007737">
    <property type="protein sequence ID" value="KKM83284.1"/>
    <property type="molecule type" value="Genomic_DNA"/>
</dbReference>
<feature type="domain" description="Gfo/Idh/MocA-like oxidoreductase N-terminal" evidence="1">
    <location>
        <begin position="6"/>
        <end position="133"/>
    </location>
</feature>
<dbReference type="InterPro" id="IPR045760">
    <property type="entry name" value="DAP_DH_C"/>
</dbReference>
<dbReference type="InterPro" id="IPR000683">
    <property type="entry name" value="Gfo/Idh/MocA-like_OxRdtase_N"/>
</dbReference>
<accession>A0A0F9KMH4</accession>
<feature type="domain" description="2,4-diaminopentanoate dehydrogenase C-terminal" evidence="2">
    <location>
        <begin position="142"/>
        <end position="336"/>
    </location>
</feature>
<dbReference type="Gene3D" id="3.40.50.720">
    <property type="entry name" value="NAD(P)-binding Rossmann-like Domain"/>
    <property type="match status" value="1"/>
</dbReference>
<proteinExistence type="predicted"/>
<dbReference type="CDD" id="cd24146">
    <property type="entry name" value="nat-AmDH_N_like"/>
    <property type="match status" value="1"/>
</dbReference>
<dbReference type="InterPro" id="IPR036291">
    <property type="entry name" value="NAD(P)-bd_dom_sf"/>
</dbReference>
<dbReference type="SUPFAM" id="SSF51735">
    <property type="entry name" value="NAD(P)-binding Rossmann-fold domains"/>
    <property type="match status" value="1"/>
</dbReference>
<reference evidence="3" key="1">
    <citation type="journal article" date="2015" name="Nature">
        <title>Complex archaea that bridge the gap between prokaryotes and eukaryotes.</title>
        <authorList>
            <person name="Spang A."/>
            <person name="Saw J.H."/>
            <person name="Jorgensen S.L."/>
            <person name="Zaremba-Niedzwiedzka K."/>
            <person name="Martijn J."/>
            <person name="Lind A.E."/>
            <person name="van Eijk R."/>
            <person name="Schleper C."/>
            <person name="Guy L."/>
            <person name="Ettema T.J."/>
        </authorList>
    </citation>
    <scope>NUCLEOTIDE SEQUENCE</scope>
</reference>
<gene>
    <name evidence="3" type="ORF">LCGC14_1310950</name>
</gene>
<protein>
    <submittedName>
        <fullName evidence="3">Uncharacterized protein</fullName>
    </submittedName>
</protein>
<dbReference type="Pfam" id="PF19328">
    <property type="entry name" value="DAP_DH_C"/>
    <property type="match status" value="1"/>
</dbReference>
<evidence type="ECO:0000259" key="2">
    <source>
        <dbReference type="Pfam" id="PF19328"/>
    </source>
</evidence>
<organism evidence="3">
    <name type="scientific">marine sediment metagenome</name>
    <dbReference type="NCBI Taxonomy" id="412755"/>
    <lineage>
        <taxon>unclassified sequences</taxon>
        <taxon>metagenomes</taxon>
        <taxon>ecological metagenomes</taxon>
    </lineage>
</organism>
<evidence type="ECO:0000259" key="1">
    <source>
        <dbReference type="Pfam" id="PF01408"/>
    </source>
</evidence>